<accession>A0A6G1LJW3</accession>
<feature type="non-terminal residue" evidence="1">
    <location>
        <position position="106"/>
    </location>
</feature>
<protein>
    <submittedName>
        <fullName evidence="1">Uncharacterized protein</fullName>
    </submittedName>
</protein>
<feature type="non-terminal residue" evidence="1">
    <location>
        <position position="1"/>
    </location>
</feature>
<dbReference type="Proteomes" id="UP000799436">
    <property type="component" value="Unassembled WGS sequence"/>
</dbReference>
<gene>
    <name evidence="1" type="ORF">EJ03DRAFT_257819</name>
</gene>
<dbReference type="OrthoDB" id="3919748at2759"/>
<evidence type="ECO:0000313" key="1">
    <source>
        <dbReference type="EMBL" id="KAF2772718.1"/>
    </source>
</evidence>
<sequence length="106" mass="12032">PPEPTYWLETPHRQTLVKTWDQVQEEAAASSTKLPRSITAQVMSMEKRMIMLYPQLVDGGEPLSREWIEYVLGVALRAPFSSSSKMGRWEILASNSAGARLNWGPW</sequence>
<reference evidence="1" key="1">
    <citation type="journal article" date="2020" name="Stud. Mycol.">
        <title>101 Dothideomycetes genomes: a test case for predicting lifestyles and emergence of pathogens.</title>
        <authorList>
            <person name="Haridas S."/>
            <person name="Albert R."/>
            <person name="Binder M."/>
            <person name="Bloem J."/>
            <person name="Labutti K."/>
            <person name="Salamov A."/>
            <person name="Andreopoulos B."/>
            <person name="Baker S."/>
            <person name="Barry K."/>
            <person name="Bills G."/>
            <person name="Bluhm B."/>
            <person name="Cannon C."/>
            <person name="Castanera R."/>
            <person name="Culley D."/>
            <person name="Daum C."/>
            <person name="Ezra D."/>
            <person name="Gonzalez J."/>
            <person name="Henrissat B."/>
            <person name="Kuo A."/>
            <person name="Liang C."/>
            <person name="Lipzen A."/>
            <person name="Lutzoni F."/>
            <person name="Magnuson J."/>
            <person name="Mondo S."/>
            <person name="Nolan M."/>
            <person name="Ohm R."/>
            <person name="Pangilinan J."/>
            <person name="Park H.-J."/>
            <person name="Ramirez L."/>
            <person name="Alfaro M."/>
            <person name="Sun H."/>
            <person name="Tritt A."/>
            <person name="Yoshinaga Y."/>
            <person name="Zwiers L.-H."/>
            <person name="Turgeon B."/>
            <person name="Goodwin S."/>
            <person name="Spatafora J."/>
            <person name="Crous P."/>
            <person name="Grigoriev I."/>
        </authorList>
    </citation>
    <scope>NUCLEOTIDE SEQUENCE</scope>
    <source>
        <strain evidence="1">CBS 116005</strain>
    </source>
</reference>
<organism evidence="1 2">
    <name type="scientific">Teratosphaeria nubilosa</name>
    <dbReference type="NCBI Taxonomy" id="161662"/>
    <lineage>
        <taxon>Eukaryota</taxon>
        <taxon>Fungi</taxon>
        <taxon>Dikarya</taxon>
        <taxon>Ascomycota</taxon>
        <taxon>Pezizomycotina</taxon>
        <taxon>Dothideomycetes</taxon>
        <taxon>Dothideomycetidae</taxon>
        <taxon>Mycosphaerellales</taxon>
        <taxon>Teratosphaeriaceae</taxon>
        <taxon>Teratosphaeria</taxon>
    </lineage>
</organism>
<dbReference type="AlphaFoldDB" id="A0A6G1LJW3"/>
<name>A0A6G1LJW3_9PEZI</name>
<dbReference type="EMBL" id="ML995813">
    <property type="protein sequence ID" value="KAF2772718.1"/>
    <property type="molecule type" value="Genomic_DNA"/>
</dbReference>
<evidence type="ECO:0000313" key="2">
    <source>
        <dbReference type="Proteomes" id="UP000799436"/>
    </source>
</evidence>
<keyword evidence="2" id="KW-1185">Reference proteome</keyword>
<proteinExistence type="predicted"/>